<dbReference type="EC" id="5.1.3.3" evidence="5"/>
<evidence type="ECO:0000256" key="1">
    <source>
        <dbReference type="ARBA" id="ARBA00005028"/>
    </source>
</evidence>
<dbReference type="PIRSF" id="PIRSF005096">
    <property type="entry name" value="GALM"/>
    <property type="match status" value="1"/>
</dbReference>
<gene>
    <name evidence="9" type="ORF">EV146_103102</name>
</gene>
<dbReference type="InterPro" id="IPR015443">
    <property type="entry name" value="Aldose_1-epimerase"/>
</dbReference>
<dbReference type="GO" id="GO:0006006">
    <property type="term" value="P:glucose metabolic process"/>
    <property type="evidence" value="ECO:0007669"/>
    <property type="project" value="TreeGrafter"/>
</dbReference>
<comment type="catalytic activity">
    <reaction evidence="5">
        <text>alpha-D-glucose = beta-D-glucose</text>
        <dbReference type="Rhea" id="RHEA:10264"/>
        <dbReference type="ChEBI" id="CHEBI:15903"/>
        <dbReference type="ChEBI" id="CHEBI:17925"/>
        <dbReference type="EC" id="5.1.3.3"/>
    </reaction>
</comment>
<evidence type="ECO:0000313" key="10">
    <source>
        <dbReference type="Proteomes" id="UP000295689"/>
    </source>
</evidence>
<comment type="caution">
    <text evidence="9">The sequence shown here is derived from an EMBL/GenBank/DDBJ whole genome shotgun (WGS) entry which is preliminary data.</text>
</comment>
<evidence type="ECO:0000256" key="6">
    <source>
        <dbReference type="PIRSR" id="PIRSR005096-1"/>
    </source>
</evidence>
<name>A0A4R2BHR2_9BACI</name>
<proteinExistence type="inferred from homology"/>
<keyword evidence="10" id="KW-1185">Reference proteome</keyword>
<dbReference type="AlphaFoldDB" id="A0A4R2BHR2"/>
<dbReference type="Pfam" id="PF01263">
    <property type="entry name" value="Aldose_epim"/>
    <property type="match status" value="1"/>
</dbReference>
<keyword evidence="4 5" id="KW-0119">Carbohydrate metabolism</keyword>
<organism evidence="9 10">
    <name type="scientific">Mesobacillus foraminis</name>
    <dbReference type="NCBI Taxonomy" id="279826"/>
    <lineage>
        <taxon>Bacteria</taxon>
        <taxon>Bacillati</taxon>
        <taxon>Bacillota</taxon>
        <taxon>Bacilli</taxon>
        <taxon>Bacillales</taxon>
        <taxon>Bacillaceae</taxon>
        <taxon>Mesobacillus</taxon>
    </lineage>
</organism>
<dbReference type="GO" id="GO:0005737">
    <property type="term" value="C:cytoplasm"/>
    <property type="evidence" value="ECO:0007669"/>
    <property type="project" value="TreeGrafter"/>
</dbReference>
<keyword evidence="3 5" id="KW-0413">Isomerase</keyword>
<evidence type="ECO:0000256" key="3">
    <source>
        <dbReference type="ARBA" id="ARBA00023235"/>
    </source>
</evidence>
<comment type="pathway">
    <text evidence="1 5">Carbohydrate metabolism; hexose metabolism.</text>
</comment>
<dbReference type="Gene3D" id="2.70.98.10">
    <property type="match status" value="1"/>
</dbReference>
<dbReference type="SUPFAM" id="SSF74650">
    <property type="entry name" value="Galactose mutarotase-like"/>
    <property type="match status" value="1"/>
</dbReference>
<feature type="active site" description="Proton donor" evidence="6">
    <location>
        <position position="179"/>
    </location>
</feature>
<dbReference type="UniPathway" id="UPA00242"/>
<evidence type="ECO:0000256" key="5">
    <source>
        <dbReference type="PIRNR" id="PIRNR005096"/>
    </source>
</evidence>
<evidence type="ECO:0000256" key="7">
    <source>
        <dbReference type="PIRSR" id="PIRSR005096-2"/>
    </source>
</evidence>
<evidence type="ECO:0000313" key="9">
    <source>
        <dbReference type="EMBL" id="TCN26581.1"/>
    </source>
</evidence>
<sequence>MKVIQEEFAEKDGRKIHSFTIVNNNGLEVSCINYGCIITKILAPDAAGKMENIVLGYDTLEDYEKGTAYFGAIIGRVAGRIKGASFELDGETYHLPKNDNGNSLHGGFNGYDKVIWDCTPFENENEAGVNFTYTSTDGEAGYPGEVSLAVTYTLSNENELVISYNGATTKKTLLTMTNHSYFNLSGNGKENILNHSLTLKSDAFLELDEELLPTGTILDVEGTDFDFRQGRFIQTGANSDHPQNVLAGNGYDHPFLLNSNHKEEIVLKDPKSGRTLTIETDEPAVVVYSGTQLGPDVQSEKYMGICLETQGVPDAIHHPKFPTIVLDKDQEYCTRTKYRFGVSVG</sequence>
<accession>A0A4R2BHR2</accession>
<dbReference type="PANTHER" id="PTHR10091">
    <property type="entry name" value="ALDOSE-1-EPIMERASE"/>
    <property type="match status" value="1"/>
</dbReference>
<feature type="binding site" evidence="8">
    <location>
        <begin position="179"/>
        <end position="181"/>
    </location>
    <ligand>
        <name>beta-D-galactose</name>
        <dbReference type="ChEBI" id="CHEBI:27667"/>
    </ligand>
</feature>
<dbReference type="InterPro" id="IPR047215">
    <property type="entry name" value="Galactose_mutarotase-like"/>
</dbReference>
<comment type="similarity">
    <text evidence="2 5">Belongs to the aldose epimerase family.</text>
</comment>
<dbReference type="RefSeq" id="WP_132002921.1">
    <property type="nucleotide sequence ID" value="NZ_JABUHM010000002.1"/>
</dbReference>
<evidence type="ECO:0000256" key="4">
    <source>
        <dbReference type="ARBA" id="ARBA00023277"/>
    </source>
</evidence>
<feature type="binding site" evidence="7">
    <location>
        <position position="252"/>
    </location>
    <ligand>
        <name>beta-D-galactose</name>
        <dbReference type="ChEBI" id="CHEBI:27667"/>
    </ligand>
</feature>
<dbReference type="InterPro" id="IPR011013">
    <property type="entry name" value="Gal_mutarotase_sf_dom"/>
</dbReference>
<dbReference type="GO" id="GO:0033499">
    <property type="term" value="P:galactose catabolic process via UDP-galactose, Leloir pathway"/>
    <property type="evidence" value="ECO:0007669"/>
    <property type="project" value="TreeGrafter"/>
</dbReference>
<dbReference type="GO" id="GO:0030246">
    <property type="term" value="F:carbohydrate binding"/>
    <property type="evidence" value="ECO:0007669"/>
    <property type="project" value="InterPro"/>
</dbReference>
<dbReference type="NCBIfam" id="NF008277">
    <property type="entry name" value="PRK11055.1"/>
    <property type="match status" value="1"/>
</dbReference>
<evidence type="ECO:0000256" key="2">
    <source>
        <dbReference type="ARBA" id="ARBA00006206"/>
    </source>
</evidence>
<dbReference type="PANTHER" id="PTHR10091:SF0">
    <property type="entry name" value="GALACTOSE MUTAROTASE"/>
    <property type="match status" value="1"/>
</dbReference>
<dbReference type="EMBL" id="SLVV01000003">
    <property type="protein sequence ID" value="TCN26581.1"/>
    <property type="molecule type" value="Genomic_DNA"/>
</dbReference>
<dbReference type="CDD" id="cd09019">
    <property type="entry name" value="galactose_mutarotase_like"/>
    <property type="match status" value="1"/>
</dbReference>
<dbReference type="InterPro" id="IPR014718">
    <property type="entry name" value="GH-type_carb-bd"/>
</dbReference>
<dbReference type="GO" id="GO:0004034">
    <property type="term" value="F:aldose 1-epimerase activity"/>
    <property type="evidence" value="ECO:0007669"/>
    <property type="project" value="UniProtKB-EC"/>
</dbReference>
<reference evidence="9 10" key="1">
    <citation type="journal article" date="2015" name="Stand. Genomic Sci.">
        <title>Genomic Encyclopedia of Bacterial and Archaeal Type Strains, Phase III: the genomes of soil and plant-associated and newly described type strains.</title>
        <authorList>
            <person name="Whitman W.B."/>
            <person name="Woyke T."/>
            <person name="Klenk H.P."/>
            <person name="Zhou Y."/>
            <person name="Lilburn T.G."/>
            <person name="Beck B.J."/>
            <person name="De Vos P."/>
            <person name="Vandamme P."/>
            <person name="Eisen J.A."/>
            <person name="Garrity G."/>
            <person name="Hugenholtz P."/>
            <person name="Kyrpides N.C."/>
        </authorList>
    </citation>
    <scope>NUCLEOTIDE SEQUENCE [LARGE SCALE GENOMIC DNA]</scope>
    <source>
        <strain evidence="9 10">CV53</strain>
    </source>
</reference>
<evidence type="ECO:0000256" key="8">
    <source>
        <dbReference type="PIRSR" id="PIRSR005096-3"/>
    </source>
</evidence>
<protein>
    <recommendedName>
        <fullName evidence="5">Aldose 1-epimerase</fullName>
        <ecNumber evidence="5">5.1.3.3</ecNumber>
    </recommendedName>
</protein>
<dbReference type="InterPro" id="IPR008183">
    <property type="entry name" value="Aldose_1/G6P_1-epimerase"/>
</dbReference>
<feature type="active site" description="Proton acceptor" evidence="6">
    <location>
        <position position="308"/>
    </location>
</feature>
<dbReference type="Proteomes" id="UP000295689">
    <property type="component" value="Unassembled WGS sequence"/>
</dbReference>